<dbReference type="GO" id="GO:0045273">
    <property type="term" value="C:respiratory chain complex II (succinate dehydrogenase)"/>
    <property type="evidence" value="ECO:0007669"/>
    <property type="project" value="InterPro"/>
</dbReference>
<dbReference type="GO" id="GO:0006099">
    <property type="term" value="P:tricarboxylic acid cycle"/>
    <property type="evidence" value="ECO:0007669"/>
    <property type="project" value="InterPro"/>
</dbReference>
<dbReference type="InterPro" id="IPR034804">
    <property type="entry name" value="SQR/QFR_C/D"/>
</dbReference>
<sequence>MQSLSLKVSKRLSTSKPLFGISSNLFPLASSSITTTSSSSNPPPSPPVHSAVGNGGSWPSSALHSLLRAPWSANQSRGITLPGSDVRAANSIRIQGGIHEVLLHRAASYATAATTGDAIKRVVRDSGLRKEGPKTKREQLLKATAVAPLVMIYPNAYSLFAGNLSIFWHMRAGIEEIFADYIHHEMTRTFMEISLRLFLIIAAKDVFLNLVFV</sequence>
<evidence type="ECO:0000256" key="1">
    <source>
        <dbReference type="ARBA" id="ARBA00004434"/>
    </source>
</evidence>
<dbReference type="Gene3D" id="1.20.1300.10">
    <property type="entry name" value="Fumarate reductase/succinate dehydrogenase, transmembrane subunit"/>
    <property type="match status" value="1"/>
</dbReference>
<dbReference type="EMBL" id="NQVE01000217">
    <property type="protein sequence ID" value="RAL37219.1"/>
    <property type="molecule type" value="Genomic_DNA"/>
</dbReference>
<evidence type="ECO:0000313" key="5">
    <source>
        <dbReference type="Proteomes" id="UP000249390"/>
    </source>
</evidence>
<keyword evidence="5" id="KW-1185">Reference proteome</keyword>
<dbReference type="PANTHER" id="PTHR36358">
    <property type="entry name" value="SUCCINATE DEHYDROGENASE SUBUNIT 4, MITOCHONDRIAL"/>
    <property type="match status" value="1"/>
</dbReference>
<organism evidence="4 5">
    <name type="scientific">Cuscuta australis</name>
    <dbReference type="NCBI Taxonomy" id="267555"/>
    <lineage>
        <taxon>Eukaryota</taxon>
        <taxon>Viridiplantae</taxon>
        <taxon>Streptophyta</taxon>
        <taxon>Embryophyta</taxon>
        <taxon>Tracheophyta</taxon>
        <taxon>Spermatophyta</taxon>
        <taxon>Magnoliopsida</taxon>
        <taxon>eudicotyledons</taxon>
        <taxon>Gunneridae</taxon>
        <taxon>Pentapetalae</taxon>
        <taxon>asterids</taxon>
        <taxon>lamiids</taxon>
        <taxon>Solanales</taxon>
        <taxon>Convolvulaceae</taxon>
        <taxon>Cuscuteae</taxon>
        <taxon>Cuscuta</taxon>
        <taxon>Cuscuta subgen. Grammica</taxon>
        <taxon>Cuscuta sect. Cleistogrammica</taxon>
    </lineage>
</organism>
<dbReference type="Proteomes" id="UP000249390">
    <property type="component" value="Unassembled WGS sequence"/>
</dbReference>
<accession>A0A328CYT5</accession>
<dbReference type="GO" id="GO:0006121">
    <property type="term" value="P:mitochondrial electron transport, succinate to ubiquinone"/>
    <property type="evidence" value="ECO:0007669"/>
    <property type="project" value="InterPro"/>
</dbReference>
<gene>
    <name evidence="4" type="ORF">DM860_004141</name>
</gene>
<dbReference type="AlphaFoldDB" id="A0A328CYT5"/>
<evidence type="ECO:0000313" key="4">
    <source>
        <dbReference type="EMBL" id="RAL37219.1"/>
    </source>
</evidence>
<reference evidence="4 5" key="1">
    <citation type="submission" date="2018-06" db="EMBL/GenBank/DDBJ databases">
        <title>The Genome of Cuscuta australis (Dodder) Provides Insight into the Evolution of Plant Parasitism.</title>
        <authorList>
            <person name="Liu H."/>
        </authorList>
    </citation>
    <scope>NUCLEOTIDE SEQUENCE [LARGE SCALE GENOMIC DNA]</scope>
    <source>
        <strain evidence="5">cv. Yunnan</strain>
        <tissue evidence="4">Vines</tissue>
    </source>
</reference>
<dbReference type="PANTHER" id="PTHR36358:SF1">
    <property type="entry name" value="SUCCINATE DEHYDROGENASE SUBUNIT 4, MITOCHONDRIAL"/>
    <property type="match status" value="1"/>
</dbReference>
<protein>
    <recommendedName>
        <fullName evidence="6">Succinate dehydrogenase subunit 4, mitochondrial</fullName>
    </recommendedName>
</protein>
<evidence type="ECO:0000256" key="2">
    <source>
        <dbReference type="ARBA" id="ARBA00011313"/>
    </source>
</evidence>
<comment type="subunit">
    <text evidence="2">Component of complex II composed of eight subunits in plants: four classical SDH subunits SDH1, SDH2, SDH3 and SDH4 (a flavoprotein (FP), an iron-sulfur protein (IP), and a cytochrome b composed of a large and a small subunit.), as well as four subunits unknown in mitochondria from bacteria and heterotrophic eukaryotes.</text>
</comment>
<evidence type="ECO:0000256" key="3">
    <source>
        <dbReference type="SAM" id="MobiDB-lite"/>
    </source>
</evidence>
<dbReference type="GO" id="GO:0005743">
    <property type="term" value="C:mitochondrial inner membrane"/>
    <property type="evidence" value="ECO:0007669"/>
    <property type="project" value="UniProtKB-SubCell"/>
</dbReference>
<feature type="region of interest" description="Disordered" evidence="3">
    <location>
        <begin position="32"/>
        <end position="55"/>
    </location>
</feature>
<comment type="caution">
    <text evidence="4">The sequence shown here is derived from an EMBL/GenBank/DDBJ whole genome shotgun (WGS) entry which is preliminary data.</text>
</comment>
<dbReference type="SUPFAM" id="SSF81343">
    <property type="entry name" value="Fumarate reductase respiratory complex transmembrane subunits"/>
    <property type="match status" value="1"/>
</dbReference>
<name>A0A328CYT5_9ASTE</name>
<comment type="subcellular location">
    <subcellularLocation>
        <location evidence="1">Mitochondrion inner membrane</location>
        <topology evidence="1">Single-pass membrane protein</topology>
    </subcellularLocation>
</comment>
<dbReference type="InterPro" id="IPR044963">
    <property type="entry name" value="SDH4"/>
</dbReference>
<evidence type="ECO:0008006" key="6">
    <source>
        <dbReference type="Google" id="ProtNLM"/>
    </source>
</evidence>
<proteinExistence type="predicted"/>